<evidence type="ECO:0000313" key="3">
    <source>
        <dbReference type="Proteomes" id="UP000824112"/>
    </source>
</evidence>
<dbReference type="Proteomes" id="UP000824112">
    <property type="component" value="Unassembled WGS sequence"/>
</dbReference>
<protein>
    <recommendedName>
        <fullName evidence="4">Mpv17/PMP22 family protein</fullName>
    </recommendedName>
</protein>
<feature type="transmembrane region" description="Helical" evidence="1">
    <location>
        <begin position="207"/>
        <end position="225"/>
    </location>
</feature>
<reference evidence="2" key="1">
    <citation type="submission" date="2020-10" db="EMBL/GenBank/DDBJ databases">
        <authorList>
            <person name="Gilroy R."/>
        </authorList>
    </citation>
    <scope>NUCLEOTIDE SEQUENCE</scope>
    <source>
        <strain evidence="2">CHK158-818</strain>
    </source>
</reference>
<evidence type="ECO:0000313" key="2">
    <source>
        <dbReference type="EMBL" id="HIU55344.1"/>
    </source>
</evidence>
<feature type="transmembrane region" description="Helical" evidence="1">
    <location>
        <begin position="76"/>
        <end position="102"/>
    </location>
</feature>
<comment type="caution">
    <text evidence="2">The sequence shown here is derived from an EMBL/GenBank/DDBJ whole genome shotgun (WGS) entry which is preliminary data.</text>
</comment>
<proteinExistence type="predicted"/>
<sequence>MNRQDLIFTACAILFLLPFFTSQTVLDAYLSFNASHGMIAAFLKFAILSTAGELIGLRIATGQYLKPGFGVLPRAIVWGVLGLGINAAMIVFSSGVPVFLQYMGMSDAPAVFAGDLSWGKLFVAFMVSVFMNTIFGPVFMTLHKITDTHILNNGGTLKGFFRPIHMGEIIRNLNWDVQWNFVFKKTIPLFWFPAHTITFLLPGNMRVLCAALLGVVLGVLLAVAARKK</sequence>
<organism evidence="2 3">
    <name type="scientific">Candidatus Gallibacteroides avistercoris</name>
    <dbReference type="NCBI Taxonomy" id="2840833"/>
    <lineage>
        <taxon>Bacteria</taxon>
        <taxon>Pseudomonadati</taxon>
        <taxon>Bacteroidota</taxon>
        <taxon>Bacteroidia</taxon>
        <taxon>Bacteroidales</taxon>
        <taxon>Bacteroidaceae</taxon>
        <taxon>Bacteroidaceae incertae sedis</taxon>
        <taxon>Candidatus Gallibacteroides</taxon>
    </lineage>
</organism>
<reference evidence="2" key="2">
    <citation type="journal article" date="2021" name="PeerJ">
        <title>Extensive microbial diversity within the chicken gut microbiome revealed by metagenomics and culture.</title>
        <authorList>
            <person name="Gilroy R."/>
            <person name="Ravi A."/>
            <person name="Getino M."/>
            <person name="Pursley I."/>
            <person name="Horton D.L."/>
            <person name="Alikhan N.F."/>
            <person name="Baker D."/>
            <person name="Gharbi K."/>
            <person name="Hall N."/>
            <person name="Watson M."/>
            <person name="Adriaenssens E.M."/>
            <person name="Foster-Nyarko E."/>
            <person name="Jarju S."/>
            <person name="Secka A."/>
            <person name="Antonio M."/>
            <person name="Oren A."/>
            <person name="Chaudhuri R.R."/>
            <person name="La Ragione R."/>
            <person name="Hildebrand F."/>
            <person name="Pallen M.J."/>
        </authorList>
    </citation>
    <scope>NUCLEOTIDE SEQUENCE</scope>
    <source>
        <strain evidence="2">CHK158-818</strain>
    </source>
</reference>
<feature type="transmembrane region" description="Helical" evidence="1">
    <location>
        <begin position="122"/>
        <end position="142"/>
    </location>
</feature>
<keyword evidence="1" id="KW-0472">Membrane</keyword>
<gene>
    <name evidence="2" type="ORF">IAB03_06005</name>
</gene>
<accession>A0A9D1M813</accession>
<keyword evidence="1" id="KW-0812">Transmembrane</keyword>
<dbReference type="EMBL" id="DVNA01000135">
    <property type="protein sequence ID" value="HIU55344.1"/>
    <property type="molecule type" value="Genomic_DNA"/>
</dbReference>
<dbReference type="AlphaFoldDB" id="A0A9D1M813"/>
<evidence type="ECO:0008006" key="4">
    <source>
        <dbReference type="Google" id="ProtNLM"/>
    </source>
</evidence>
<keyword evidence="1" id="KW-1133">Transmembrane helix</keyword>
<name>A0A9D1M813_9BACT</name>
<evidence type="ECO:0000256" key="1">
    <source>
        <dbReference type="SAM" id="Phobius"/>
    </source>
</evidence>